<dbReference type="GO" id="GO:0003676">
    <property type="term" value="F:nucleic acid binding"/>
    <property type="evidence" value="ECO:0007669"/>
    <property type="project" value="InterPro"/>
</dbReference>
<dbReference type="Proteomes" id="UP001139648">
    <property type="component" value="Unassembled WGS sequence"/>
</dbReference>
<dbReference type="InterPro" id="IPR014001">
    <property type="entry name" value="Helicase_ATP-bd"/>
</dbReference>
<feature type="compositionally biased region" description="Basic and acidic residues" evidence="7">
    <location>
        <begin position="423"/>
        <end position="440"/>
    </location>
</feature>
<dbReference type="GO" id="GO:0003724">
    <property type="term" value="F:RNA helicase activity"/>
    <property type="evidence" value="ECO:0007669"/>
    <property type="project" value="InterPro"/>
</dbReference>
<dbReference type="Gene3D" id="3.40.50.300">
    <property type="entry name" value="P-loop containing nucleotide triphosphate hydrolases"/>
    <property type="match status" value="2"/>
</dbReference>
<evidence type="ECO:0000256" key="3">
    <source>
        <dbReference type="ARBA" id="ARBA00022806"/>
    </source>
</evidence>
<dbReference type="GO" id="GO:0016787">
    <property type="term" value="F:hydrolase activity"/>
    <property type="evidence" value="ECO:0007669"/>
    <property type="project" value="UniProtKB-KW"/>
</dbReference>
<dbReference type="CDD" id="cd18787">
    <property type="entry name" value="SF2_C_DEAD"/>
    <property type="match status" value="1"/>
</dbReference>
<feature type="short sequence motif" description="Q motif" evidence="6">
    <location>
        <begin position="30"/>
        <end position="58"/>
    </location>
</feature>
<dbReference type="SMART" id="SM00490">
    <property type="entry name" value="HELICc"/>
    <property type="match status" value="1"/>
</dbReference>
<dbReference type="InterPro" id="IPR044742">
    <property type="entry name" value="DEAD/DEAH_RhlB"/>
</dbReference>
<dbReference type="PANTHER" id="PTHR47959">
    <property type="entry name" value="ATP-DEPENDENT RNA HELICASE RHLE-RELATED"/>
    <property type="match status" value="1"/>
</dbReference>
<protein>
    <submittedName>
        <fullName evidence="11">Superfamily II DNA/RNA helicase</fullName>
    </submittedName>
</protein>
<feature type="region of interest" description="Disordered" evidence="7">
    <location>
        <begin position="394"/>
        <end position="639"/>
    </location>
</feature>
<evidence type="ECO:0000259" key="9">
    <source>
        <dbReference type="PROSITE" id="PS51194"/>
    </source>
</evidence>
<evidence type="ECO:0000259" key="10">
    <source>
        <dbReference type="PROSITE" id="PS51195"/>
    </source>
</evidence>
<dbReference type="InterPro" id="IPR001650">
    <property type="entry name" value="Helicase_C-like"/>
</dbReference>
<dbReference type="SUPFAM" id="SSF52540">
    <property type="entry name" value="P-loop containing nucleoside triphosphate hydrolases"/>
    <property type="match status" value="1"/>
</dbReference>
<gene>
    <name evidence="11" type="ORF">HD597_002275</name>
</gene>
<dbReference type="RefSeq" id="WP_253741939.1">
    <property type="nucleotide sequence ID" value="NZ_BAABKA010000036.1"/>
</dbReference>
<feature type="domain" description="Helicase C-terminal" evidence="9">
    <location>
        <begin position="257"/>
        <end position="408"/>
    </location>
</feature>
<evidence type="ECO:0000259" key="8">
    <source>
        <dbReference type="PROSITE" id="PS51192"/>
    </source>
</evidence>
<comment type="caution">
    <text evidence="11">The sequence shown here is derived from an EMBL/GenBank/DDBJ whole genome shotgun (WGS) entry which is preliminary data.</text>
</comment>
<dbReference type="InterPro" id="IPR050079">
    <property type="entry name" value="DEAD_box_RNA_helicase"/>
</dbReference>
<keyword evidence="3 11" id="KW-0347">Helicase</keyword>
<dbReference type="PROSITE" id="PS51195">
    <property type="entry name" value="Q_MOTIF"/>
    <property type="match status" value="1"/>
</dbReference>
<accession>A0A9X2K0T0</accession>
<dbReference type="GO" id="GO:0005829">
    <property type="term" value="C:cytosol"/>
    <property type="evidence" value="ECO:0007669"/>
    <property type="project" value="TreeGrafter"/>
</dbReference>
<dbReference type="GO" id="GO:0005524">
    <property type="term" value="F:ATP binding"/>
    <property type="evidence" value="ECO:0007669"/>
    <property type="project" value="UniProtKB-KW"/>
</dbReference>
<reference evidence="11" key="1">
    <citation type="submission" date="2022-06" db="EMBL/GenBank/DDBJ databases">
        <title>Sequencing the genomes of 1000 actinobacteria strains.</title>
        <authorList>
            <person name="Klenk H.-P."/>
        </authorList>
    </citation>
    <scope>NUCLEOTIDE SEQUENCE</scope>
    <source>
        <strain evidence="11">DSM 46694</strain>
    </source>
</reference>
<evidence type="ECO:0000256" key="2">
    <source>
        <dbReference type="ARBA" id="ARBA00022801"/>
    </source>
</evidence>
<dbReference type="InterPro" id="IPR027417">
    <property type="entry name" value="P-loop_NTPase"/>
</dbReference>
<evidence type="ECO:0000313" key="12">
    <source>
        <dbReference type="Proteomes" id="UP001139648"/>
    </source>
</evidence>
<name>A0A9X2K0T0_9ACTN</name>
<proteinExistence type="inferred from homology"/>
<dbReference type="CDD" id="cd00268">
    <property type="entry name" value="DEADc"/>
    <property type="match status" value="1"/>
</dbReference>
<evidence type="ECO:0000256" key="4">
    <source>
        <dbReference type="ARBA" id="ARBA00022840"/>
    </source>
</evidence>
<keyword evidence="2" id="KW-0378">Hydrolase</keyword>
<keyword evidence="4" id="KW-0067">ATP-binding</keyword>
<organism evidence="11 12">
    <name type="scientific">Nonomuraea thailandensis</name>
    <dbReference type="NCBI Taxonomy" id="1188745"/>
    <lineage>
        <taxon>Bacteria</taxon>
        <taxon>Bacillati</taxon>
        <taxon>Actinomycetota</taxon>
        <taxon>Actinomycetes</taxon>
        <taxon>Streptosporangiales</taxon>
        <taxon>Streptosporangiaceae</taxon>
        <taxon>Nonomuraea</taxon>
    </lineage>
</organism>
<dbReference type="PROSITE" id="PS51192">
    <property type="entry name" value="HELICASE_ATP_BIND_1"/>
    <property type="match status" value="1"/>
</dbReference>
<dbReference type="InterPro" id="IPR014014">
    <property type="entry name" value="RNA_helicase_DEAD_Q_motif"/>
</dbReference>
<feature type="compositionally biased region" description="Basic and acidic residues" evidence="7">
    <location>
        <begin position="447"/>
        <end position="624"/>
    </location>
</feature>
<evidence type="ECO:0000256" key="6">
    <source>
        <dbReference type="PROSITE-ProRule" id="PRU00552"/>
    </source>
</evidence>
<dbReference type="PROSITE" id="PS51194">
    <property type="entry name" value="HELICASE_CTER"/>
    <property type="match status" value="1"/>
</dbReference>
<keyword evidence="1" id="KW-0547">Nucleotide-binding</keyword>
<dbReference type="PANTHER" id="PTHR47959:SF13">
    <property type="entry name" value="ATP-DEPENDENT RNA HELICASE RHLE"/>
    <property type="match status" value="1"/>
</dbReference>
<keyword evidence="12" id="KW-1185">Reference proteome</keyword>
<evidence type="ECO:0000256" key="7">
    <source>
        <dbReference type="SAM" id="MobiDB-lite"/>
    </source>
</evidence>
<comment type="similarity">
    <text evidence="5">Belongs to the DEAD box helicase family.</text>
</comment>
<evidence type="ECO:0000313" key="11">
    <source>
        <dbReference type="EMBL" id="MCP2355255.1"/>
    </source>
</evidence>
<dbReference type="InterPro" id="IPR011545">
    <property type="entry name" value="DEAD/DEAH_box_helicase_dom"/>
</dbReference>
<dbReference type="Pfam" id="PF00270">
    <property type="entry name" value="DEAD"/>
    <property type="match status" value="1"/>
</dbReference>
<feature type="domain" description="Helicase ATP-binding" evidence="8">
    <location>
        <begin position="61"/>
        <end position="234"/>
    </location>
</feature>
<evidence type="ECO:0000256" key="5">
    <source>
        <dbReference type="ARBA" id="ARBA00038437"/>
    </source>
</evidence>
<dbReference type="AlphaFoldDB" id="A0A9X2K0T0"/>
<evidence type="ECO:0000256" key="1">
    <source>
        <dbReference type="ARBA" id="ARBA00022741"/>
    </source>
</evidence>
<dbReference type="SMART" id="SM00487">
    <property type="entry name" value="DEXDc"/>
    <property type="match status" value="1"/>
</dbReference>
<dbReference type="Pfam" id="PF00271">
    <property type="entry name" value="Helicase_C"/>
    <property type="match status" value="1"/>
</dbReference>
<dbReference type="EMBL" id="JAMZEB010000002">
    <property type="protein sequence ID" value="MCP2355255.1"/>
    <property type="molecule type" value="Genomic_DNA"/>
</dbReference>
<feature type="domain" description="DEAD-box RNA helicase Q" evidence="10">
    <location>
        <begin position="30"/>
        <end position="58"/>
    </location>
</feature>
<sequence>MLDAVMPSLGDTSAAVDDAAEIPAAEPGPSEFELLGLPKPLVNGLAKLGFDSPFPIQSATIPDVLAGNDVLGRGQTGSGKTLAFGLPTMARIAGVRPAPGRPRAMILVPTRELALQVHDALEPLGRGLGLRMKVVVGGMSMGKQIEALRRGVDVVIATPGRLGDLIRQGECSLGDVEVSVLDEADHMCDLGFFPVVTDLLAQTPADGQRLLFSATLDGDVDKLVQRFLKDPITHSVAPATSPVDTMEHHVMQVTRDDKFDVIAEIANREGRTIIFVRTQHGVDRLCKQLARVGVKSGGLHGGKRQNQRTRILSEFREGSINVLVCTDVAARGIHVDNISLVLHVDPPQDHKSYLHRGGRTARAGEKGTVVTLVLPNERRSTDALTRRAGIHPFRLKATPGHPRVAEVTGARTPSGEAIPVWEPDVRKPLRPRREGGASERRGRRGRRDFDGERRPRRHEDGERQFDDRRPRRHEDGQRQFDDRRPRRHEDGERPFSAGEDRRPRRHTEGERPFGRSQEPRTFGDDRRRDGGQGRGGYRSDDRPFRQDDRPFRQDDRGGDRGPRYNSDRGRPFSGDRDRGYRADDRPARDGFRSGDRPARDGFRAGDRPARDGYRSGAGRSDERGNGGFRRNSGGRRYER</sequence>